<feature type="compositionally biased region" description="Basic and acidic residues" evidence="6">
    <location>
        <begin position="784"/>
        <end position="810"/>
    </location>
</feature>
<feature type="compositionally biased region" description="Low complexity" evidence="6">
    <location>
        <begin position="388"/>
        <end position="400"/>
    </location>
</feature>
<feature type="region of interest" description="Disordered" evidence="6">
    <location>
        <begin position="371"/>
        <end position="410"/>
    </location>
</feature>
<feature type="region of interest" description="Disordered" evidence="6">
    <location>
        <begin position="660"/>
        <end position="702"/>
    </location>
</feature>
<evidence type="ECO:0000256" key="5">
    <source>
        <dbReference type="RuleBase" id="RU366025"/>
    </source>
</evidence>
<comment type="catalytic activity">
    <reaction evidence="1 5">
        <text>Thiol-dependent hydrolysis of ester, thioester, amide, peptide and isopeptide bonds formed by the C-terminal Gly of ubiquitin (a 76-residue protein attached to proteins as an intracellular targeting signal).</text>
        <dbReference type="EC" id="3.4.19.12"/>
    </reaction>
</comment>
<dbReference type="EC" id="3.4.19.12" evidence="5"/>
<dbReference type="GO" id="GO:0005829">
    <property type="term" value="C:cytosol"/>
    <property type="evidence" value="ECO:0007669"/>
    <property type="project" value="TreeGrafter"/>
</dbReference>
<keyword evidence="5" id="KW-0833">Ubl conjugation pathway</keyword>
<dbReference type="EMBL" id="JAPDMQ010000318">
    <property type="protein sequence ID" value="KAK0527247.1"/>
    <property type="molecule type" value="Genomic_DNA"/>
</dbReference>
<dbReference type="PANTHER" id="PTHR24006:SF733">
    <property type="entry name" value="RE52890P"/>
    <property type="match status" value="1"/>
</dbReference>
<name>A0AAN6JJJ9_9BASI</name>
<dbReference type="PROSITE" id="PS50235">
    <property type="entry name" value="USP_3"/>
    <property type="match status" value="1"/>
</dbReference>
<dbReference type="GO" id="GO:0005634">
    <property type="term" value="C:nucleus"/>
    <property type="evidence" value="ECO:0007669"/>
    <property type="project" value="TreeGrafter"/>
</dbReference>
<dbReference type="InterPro" id="IPR050164">
    <property type="entry name" value="Peptidase_C19"/>
</dbReference>
<dbReference type="InterPro" id="IPR001394">
    <property type="entry name" value="Peptidase_C19_UCH"/>
</dbReference>
<reference evidence="8" key="1">
    <citation type="journal article" date="2023" name="PhytoFront">
        <title>Draft Genome Resources of Seven Strains of Tilletia horrida, Causal Agent of Kernel Smut of Rice.</title>
        <authorList>
            <person name="Khanal S."/>
            <person name="Antony Babu S."/>
            <person name="Zhou X.G."/>
        </authorList>
    </citation>
    <scope>NUCLEOTIDE SEQUENCE</scope>
    <source>
        <strain evidence="8">TX3</strain>
    </source>
</reference>
<sequence>MSFSWRGIFHKHDHGHAAHPSHGSAIGSASGSVSKGTAVTPAGSGHLGLGAGVNTPGANGVAGSASYTANGGSGIGGSHASSGSSEAGGAGGAGISTQHANGHAVHGSTAGGPAIMDGELAGQGGGGGGMVARLRVWEELERPDMPLLGFENFGNTCYANSVLQALYHCQPFRESILKHRDETPREATPLPTAPSTPSNKAVSAGTEAAAAQQGSIPYALQDLFAQMTEQSIATAQAVTAPVVGNTATAAPTTGFSAKRAFGGLSMGGLGGIPPVPTLPAAGSGSGGYSMGSNGANVSGSGAQGGASASGAGGAANGKDGQGKRAVDQAAIKAFLAALRKENVMFDSTMHQDAHEMLNFVLNRVGEELVDGKGSKKGEAQGLTPDASPTPETTSSGPTVPNGKATAADGEEQGKTCVHRLFEGKLTNETRCLTCETVSSRDESFLDLSIDIDQNSSVTSCLRQFSASETLRSRNKFFCDTCSGLQEAEKRMKVKQLPNVLALHLKRFKYEEAVQKYIKLAYRVVFPMQLRLFNTSDVATNPDRLYTLFAIVVHIGAGLHHGHYIAIVKVGSRWVSFDDDTVETIDEMDIAKYFGDTPGTGSAYVLFYQADDLDREALGLGPIRTATGGSNSSLSLPNNAASHHAATPSVGSVTGLFPVQSPQQPLLGAPGTVATPGAAPVISAPPQSPKHSGPRPSTADAVRSMSGGTFNVLRTPATPHARTPSPGDAAAAAAAGTVARLGIDSSTTSTPPSGSTSRFGTLLGHRRASRQTTLPLGLEAHFAGLDEGKDKDKGKGKDKAGIGAAKEERGRAGGPPAGQKSGRKSLIGRFGLGKSSQH</sequence>
<feature type="compositionally biased region" description="Low complexity" evidence="6">
    <location>
        <begin position="298"/>
        <end position="309"/>
    </location>
</feature>
<feature type="compositionally biased region" description="Low complexity" evidence="6">
    <location>
        <begin position="187"/>
        <end position="198"/>
    </location>
</feature>
<dbReference type="PANTHER" id="PTHR24006">
    <property type="entry name" value="UBIQUITIN CARBOXYL-TERMINAL HYDROLASE"/>
    <property type="match status" value="1"/>
</dbReference>
<keyword evidence="9" id="KW-1185">Reference proteome</keyword>
<dbReference type="GO" id="GO:0004843">
    <property type="term" value="F:cysteine-type deubiquitinase activity"/>
    <property type="evidence" value="ECO:0007669"/>
    <property type="project" value="UniProtKB-UniRule"/>
</dbReference>
<dbReference type="PROSITE" id="PS00972">
    <property type="entry name" value="USP_1"/>
    <property type="match status" value="1"/>
</dbReference>
<evidence type="ECO:0000256" key="3">
    <source>
        <dbReference type="ARBA" id="ARBA00022670"/>
    </source>
</evidence>
<gene>
    <name evidence="8" type="ORF">OC842_004929</name>
</gene>
<feature type="region of interest" description="Disordered" evidence="6">
    <location>
        <begin position="73"/>
        <end position="124"/>
    </location>
</feature>
<evidence type="ECO:0000256" key="4">
    <source>
        <dbReference type="ARBA" id="ARBA00022801"/>
    </source>
</evidence>
<feature type="region of interest" description="Disordered" evidence="6">
    <location>
        <begin position="298"/>
        <end position="321"/>
    </location>
</feature>
<comment type="caution">
    <text evidence="8">The sequence shown here is derived from an EMBL/GenBank/DDBJ whole genome shotgun (WGS) entry which is preliminary data.</text>
</comment>
<evidence type="ECO:0000256" key="2">
    <source>
        <dbReference type="ARBA" id="ARBA00009085"/>
    </source>
</evidence>
<keyword evidence="5" id="KW-0788">Thiol protease</keyword>
<dbReference type="Gene3D" id="3.90.70.10">
    <property type="entry name" value="Cysteine proteinases"/>
    <property type="match status" value="2"/>
</dbReference>
<dbReference type="InterPro" id="IPR028889">
    <property type="entry name" value="USP"/>
</dbReference>
<evidence type="ECO:0000256" key="1">
    <source>
        <dbReference type="ARBA" id="ARBA00000707"/>
    </source>
</evidence>
<dbReference type="Proteomes" id="UP001176521">
    <property type="component" value="Unassembled WGS sequence"/>
</dbReference>
<feature type="domain" description="USP" evidence="7">
    <location>
        <begin position="148"/>
        <end position="610"/>
    </location>
</feature>
<dbReference type="InterPro" id="IPR018200">
    <property type="entry name" value="USP_CS"/>
</dbReference>
<feature type="compositionally biased region" description="Low complexity" evidence="6">
    <location>
        <begin position="20"/>
        <end position="34"/>
    </location>
</feature>
<dbReference type="PROSITE" id="PS00973">
    <property type="entry name" value="USP_2"/>
    <property type="match status" value="1"/>
</dbReference>
<dbReference type="GO" id="GO:0016579">
    <property type="term" value="P:protein deubiquitination"/>
    <property type="evidence" value="ECO:0007669"/>
    <property type="project" value="InterPro"/>
</dbReference>
<dbReference type="Pfam" id="PF00443">
    <property type="entry name" value="UCH"/>
    <property type="match status" value="1"/>
</dbReference>
<dbReference type="CDD" id="cd02663">
    <property type="entry name" value="Peptidase_C19G"/>
    <property type="match status" value="1"/>
</dbReference>
<evidence type="ECO:0000313" key="8">
    <source>
        <dbReference type="EMBL" id="KAK0527247.1"/>
    </source>
</evidence>
<feature type="region of interest" description="Disordered" evidence="6">
    <location>
        <begin position="784"/>
        <end position="837"/>
    </location>
</feature>
<keyword evidence="3 5" id="KW-0645">Protease</keyword>
<dbReference type="InterPro" id="IPR038765">
    <property type="entry name" value="Papain-like_cys_pep_sf"/>
</dbReference>
<evidence type="ECO:0000313" key="9">
    <source>
        <dbReference type="Proteomes" id="UP001176521"/>
    </source>
</evidence>
<protein>
    <recommendedName>
        <fullName evidence="5">Ubiquitin carboxyl-terminal hydrolase</fullName>
        <ecNumber evidence="5">3.4.19.12</ecNumber>
    </recommendedName>
</protein>
<keyword evidence="4 5" id="KW-0378">Hydrolase</keyword>
<proteinExistence type="inferred from homology"/>
<feature type="compositionally biased region" description="Low complexity" evidence="6">
    <location>
        <begin position="667"/>
        <end position="680"/>
    </location>
</feature>
<dbReference type="GO" id="GO:0006508">
    <property type="term" value="P:proteolysis"/>
    <property type="evidence" value="ECO:0007669"/>
    <property type="project" value="UniProtKB-KW"/>
</dbReference>
<feature type="region of interest" description="Disordered" evidence="6">
    <location>
        <begin position="13"/>
        <end position="39"/>
    </location>
</feature>
<accession>A0AAN6JJJ9</accession>
<dbReference type="AlphaFoldDB" id="A0AAN6JJJ9"/>
<dbReference type="SUPFAM" id="SSF54001">
    <property type="entry name" value="Cysteine proteinases"/>
    <property type="match status" value="1"/>
</dbReference>
<comment type="similarity">
    <text evidence="2 5">Belongs to the peptidase C19 family.</text>
</comment>
<organism evidence="8 9">
    <name type="scientific">Tilletia horrida</name>
    <dbReference type="NCBI Taxonomy" id="155126"/>
    <lineage>
        <taxon>Eukaryota</taxon>
        <taxon>Fungi</taxon>
        <taxon>Dikarya</taxon>
        <taxon>Basidiomycota</taxon>
        <taxon>Ustilaginomycotina</taxon>
        <taxon>Exobasidiomycetes</taxon>
        <taxon>Tilletiales</taxon>
        <taxon>Tilletiaceae</taxon>
        <taxon>Tilletia</taxon>
    </lineage>
</organism>
<feature type="region of interest" description="Disordered" evidence="6">
    <location>
        <begin position="182"/>
        <end position="208"/>
    </location>
</feature>
<evidence type="ECO:0000259" key="7">
    <source>
        <dbReference type="PROSITE" id="PS50235"/>
    </source>
</evidence>
<evidence type="ECO:0000256" key="6">
    <source>
        <dbReference type="SAM" id="MobiDB-lite"/>
    </source>
</evidence>